<feature type="transmembrane region" description="Helical" evidence="8">
    <location>
        <begin position="107"/>
        <end position="126"/>
    </location>
</feature>
<keyword evidence="4 8" id="KW-0812">Transmembrane</keyword>
<proteinExistence type="inferred from homology"/>
<evidence type="ECO:0000313" key="10">
    <source>
        <dbReference type="Proteomes" id="UP000070134"/>
    </source>
</evidence>
<feature type="transmembrane region" description="Helical" evidence="8">
    <location>
        <begin position="371"/>
        <end position="393"/>
    </location>
</feature>
<dbReference type="NCBIfam" id="NF038066">
    <property type="entry name" value="MptB"/>
    <property type="match status" value="1"/>
</dbReference>
<sequence>MPQPPAGGSLSVPRAAGTIAGLPGGGRIAVWQGFASALAMAVGGLGVGWMANGSSLIRVPFFIVLRDNPVLVVLCTVLVASGGLLLVRAWLRLGQRVGDWTGVHPRVAVRIAALWCAPFMVTFPLLSRDVYAYIGQGRLMAAGLDPYVNGISALNNYHNLGPDSLWTEAPTPYGPLFLWIEQGIVWLSGGNLEVAIVLFRLVAVGGVALCAVAVVGLAEHFGLGTSKTLWLTVVNPLFVINFVASIHNDALMLGLLLLGLLAAVRRRPVLAVVIVTVSILIKPITILALPFIGLIWAGRDAGWGRRILYWAATAAISLALLAAAGAVSGLWFGWVPAMATPGALWIWYAPFGLLSVIAGDITQLAGGDPDLVAGLIKRVGTIVGAVIALWFILRGRSDQVFLRMALAFTAVVMTASMIQPWYITWLMALFALVGVRKGWQLLAYYLVTVFFTVIAITDQLDVFEWIPLAVVRAVAIVLSVAFVSYMVLWDWKTRVLFAPLIPSRSRTP</sequence>
<evidence type="ECO:0000256" key="8">
    <source>
        <dbReference type="SAM" id="Phobius"/>
    </source>
</evidence>
<dbReference type="InterPro" id="IPR049829">
    <property type="entry name" value="MptA/B-like"/>
</dbReference>
<feature type="transmembrane region" description="Helical" evidence="8">
    <location>
        <begin position="238"/>
        <end position="262"/>
    </location>
</feature>
<dbReference type="GO" id="GO:0016757">
    <property type="term" value="F:glycosyltransferase activity"/>
    <property type="evidence" value="ECO:0007669"/>
    <property type="project" value="UniProtKB-KW"/>
</dbReference>
<dbReference type="Pfam" id="PF26314">
    <property type="entry name" value="MptA_B_family"/>
    <property type="match status" value="1"/>
</dbReference>
<dbReference type="GO" id="GO:0016020">
    <property type="term" value="C:membrane"/>
    <property type="evidence" value="ECO:0007669"/>
    <property type="project" value="UniProtKB-SubCell"/>
</dbReference>
<gene>
    <name evidence="9" type="ORF">SA2016_2355</name>
</gene>
<reference evidence="9 10" key="1">
    <citation type="submission" date="2016-02" db="EMBL/GenBank/DDBJ databases">
        <title>Complete genome of Sinomonas atrocyanea KCTC 3377.</title>
        <authorList>
            <person name="Kim K.M."/>
        </authorList>
    </citation>
    <scope>NUCLEOTIDE SEQUENCE [LARGE SCALE GENOMIC DNA]</scope>
    <source>
        <strain evidence="9 10">KCTC 3377</strain>
    </source>
</reference>
<feature type="transmembrane region" description="Helical" evidence="8">
    <location>
        <begin position="405"/>
        <end position="433"/>
    </location>
</feature>
<feature type="transmembrane region" description="Helical" evidence="8">
    <location>
        <begin position="307"/>
        <end position="332"/>
    </location>
</feature>
<accession>A0A127A2K6</accession>
<dbReference type="PATRIC" id="fig|37927.3.peg.2424"/>
<organism evidence="9 10">
    <name type="scientific">Sinomonas atrocyanea</name>
    <dbReference type="NCBI Taxonomy" id="37927"/>
    <lineage>
        <taxon>Bacteria</taxon>
        <taxon>Bacillati</taxon>
        <taxon>Actinomycetota</taxon>
        <taxon>Actinomycetes</taxon>
        <taxon>Micrococcales</taxon>
        <taxon>Micrococcaceae</taxon>
        <taxon>Sinomonas</taxon>
    </lineage>
</organism>
<dbReference type="KEGG" id="satk:SA2016_2355"/>
<comment type="similarity">
    <text evidence="7">Belongs to the MptA/B family.</text>
</comment>
<name>A0A127A2K6_9MICC</name>
<keyword evidence="6 8" id="KW-0472">Membrane</keyword>
<evidence type="ECO:0000256" key="5">
    <source>
        <dbReference type="ARBA" id="ARBA00022989"/>
    </source>
</evidence>
<feature type="transmembrane region" description="Helical" evidence="8">
    <location>
        <begin position="28"/>
        <end position="49"/>
    </location>
</feature>
<keyword evidence="5 8" id="KW-1133">Transmembrane helix</keyword>
<evidence type="ECO:0000256" key="7">
    <source>
        <dbReference type="ARBA" id="ARBA00043987"/>
    </source>
</evidence>
<dbReference type="EMBL" id="CP014518">
    <property type="protein sequence ID" value="AMM33024.1"/>
    <property type="molecule type" value="Genomic_DNA"/>
</dbReference>
<dbReference type="RefSeq" id="WP_066498208.1">
    <property type="nucleotide sequence ID" value="NZ_BJMO01000019.1"/>
</dbReference>
<dbReference type="Proteomes" id="UP000070134">
    <property type="component" value="Chromosome"/>
</dbReference>
<evidence type="ECO:0000256" key="4">
    <source>
        <dbReference type="ARBA" id="ARBA00022692"/>
    </source>
</evidence>
<evidence type="ECO:0000256" key="6">
    <source>
        <dbReference type="ARBA" id="ARBA00023136"/>
    </source>
</evidence>
<dbReference type="OrthoDB" id="5242303at2"/>
<feature type="transmembrane region" description="Helical" evidence="8">
    <location>
        <begin position="469"/>
        <end position="489"/>
    </location>
</feature>
<evidence type="ECO:0000256" key="3">
    <source>
        <dbReference type="ARBA" id="ARBA00022679"/>
    </source>
</evidence>
<dbReference type="AlphaFoldDB" id="A0A127A2K6"/>
<comment type="subcellular location">
    <subcellularLocation>
        <location evidence="1">Membrane</location>
        <topology evidence="1">Multi-pass membrane protein</topology>
    </subcellularLocation>
</comment>
<protein>
    <submittedName>
        <fullName evidence="9">Membrane protein</fullName>
    </submittedName>
</protein>
<dbReference type="STRING" id="37927.SA2016_2355"/>
<evidence type="ECO:0000313" key="9">
    <source>
        <dbReference type="EMBL" id="AMM33024.1"/>
    </source>
</evidence>
<keyword evidence="2" id="KW-0328">Glycosyltransferase</keyword>
<evidence type="ECO:0000256" key="2">
    <source>
        <dbReference type="ARBA" id="ARBA00022676"/>
    </source>
</evidence>
<feature type="transmembrane region" description="Helical" evidence="8">
    <location>
        <begin position="269"/>
        <end position="295"/>
    </location>
</feature>
<feature type="transmembrane region" description="Helical" evidence="8">
    <location>
        <begin position="439"/>
        <end position="457"/>
    </location>
</feature>
<keyword evidence="3" id="KW-0808">Transferase</keyword>
<feature type="transmembrane region" description="Helical" evidence="8">
    <location>
        <begin position="197"/>
        <end position="218"/>
    </location>
</feature>
<evidence type="ECO:0000256" key="1">
    <source>
        <dbReference type="ARBA" id="ARBA00004141"/>
    </source>
</evidence>
<feature type="transmembrane region" description="Helical" evidence="8">
    <location>
        <begin position="344"/>
        <end position="365"/>
    </location>
</feature>
<keyword evidence="10" id="KW-1185">Reference proteome</keyword>
<feature type="transmembrane region" description="Helical" evidence="8">
    <location>
        <begin position="70"/>
        <end position="91"/>
    </location>
</feature>